<feature type="non-terminal residue" evidence="1">
    <location>
        <position position="83"/>
    </location>
</feature>
<proteinExistence type="predicted"/>
<dbReference type="AlphaFoldDB" id="A0A6A8LS03"/>
<accession>A0A6A8LS03</accession>
<dbReference type="Proteomes" id="UP000437575">
    <property type="component" value="Unassembled WGS sequence"/>
</dbReference>
<sequence length="83" mass="10041">MPDELVEKLKIIQKKYPDNEYRVLHIVNPDFNITLAMRNFYEVVLIDTIPYKGVVYTKMIQDWDNRQLEFWIIVNELEFTTST</sequence>
<organism evidence="1 2">
    <name type="scientific">Ligilactobacillus salivarius</name>
    <dbReference type="NCBI Taxonomy" id="1624"/>
    <lineage>
        <taxon>Bacteria</taxon>
        <taxon>Bacillati</taxon>
        <taxon>Bacillota</taxon>
        <taxon>Bacilli</taxon>
        <taxon>Lactobacillales</taxon>
        <taxon>Lactobacillaceae</taxon>
        <taxon>Ligilactobacillus</taxon>
    </lineage>
</organism>
<protein>
    <submittedName>
        <fullName evidence="1">Uncharacterized protein</fullName>
    </submittedName>
</protein>
<dbReference type="EMBL" id="WKKZ01001455">
    <property type="protein sequence ID" value="MSE06875.1"/>
    <property type="molecule type" value="Genomic_DNA"/>
</dbReference>
<evidence type="ECO:0000313" key="2">
    <source>
        <dbReference type="Proteomes" id="UP000437575"/>
    </source>
</evidence>
<name>A0A6A8LS03_9LACO</name>
<comment type="caution">
    <text evidence="1">The sequence shown here is derived from an EMBL/GenBank/DDBJ whole genome shotgun (WGS) entry which is preliminary data.</text>
</comment>
<gene>
    <name evidence="1" type="ORF">GKC34_14445</name>
</gene>
<evidence type="ECO:0000313" key="1">
    <source>
        <dbReference type="EMBL" id="MSE06875.1"/>
    </source>
</evidence>
<reference evidence="1 2" key="1">
    <citation type="submission" date="2019-11" db="EMBL/GenBank/DDBJ databases">
        <title>Draft Genome Sequence of Plant Growth-Promoting Rhizosphere-Associated Bacteria.</title>
        <authorList>
            <person name="Vasilyev I.Y."/>
            <person name="Radchenko V."/>
            <person name="Ilnitskaya E.V."/>
        </authorList>
    </citation>
    <scope>NUCLEOTIDE SEQUENCE [LARGE SCALE GENOMIC DNA]</scope>
    <source>
        <strain evidence="1 2">VRA_1sq_f</strain>
    </source>
</reference>